<dbReference type="GO" id="GO:0015937">
    <property type="term" value="P:coenzyme A biosynthetic process"/>
    <property type="evidence" value="ECO:0007669"/>
    <property type="project" value="UniProtKB-UniRule"/>
</dbReference>
<dbReference type="HAMAP" id="MF_00151">
    <property type="entry name" value="PPAT_bact"/>
    <property type="match status" value="1"/>
</dbReference>
<evidence type="ECO:0000256" key="4">
    <source>
        <dbReference type="ARBA" id="ARBA00022741"/>
    </source>
</evidence>
<comment type="pathway">
    <text evidence="9">Cofactor biosynthesis; coenzyme A biosynthesis; CoA from (R)-pantothenate: step 4/5.</text>
</comment>
<dbReference type="NCBIfam" id="TIGR01510">
    <property type="entry name" value="coaD_prev_kdtB"/>
    <property type="match status" value="1"/>
</dbReference>
<evidence type="ECO:0000256" key="1">
    <source>
        <dbReference type="ARBA" id="ARBA00022490"/>
    </source>
</evidence>
<keyword evidence="5 9" id="KW-0067">ATP-binding</keyword>
<name>A0A1H5SGP4_9BACT</name>
<feature type="site" description="Transition state stabilizer" evidence="9">
    <location>
        <position position="24"/>
    </location>
</feature>
<evidence type="ECO:0000256" key="7">
    <source>
        <dbReference type="ARBA" id="ARBA00022993"/>
    </source>
</evidence>
<dbReference type="InterPro" id="IPR004821">
    <property type="entry name" value="Cyt_trans-like"/>
</dbReference>
<dbReference type="PANTHER" id="PTHR21342">
    <property type="entry name" value="PHOSPHOPANTETHEINE ADENYLYLTRANSFERASE"/>
    <property type="match status" value="1"/>
</dbReference>
<dbReference type="SUPFAM" id="SSF52374">
    <property type="entry name" value="Nucleotidylyl transferase"/>
    <property type="match status" value="1"/>
</dbReference>
<evidence type="ECO:0000256" key="5">
    <source>
        <dbReference type="ARBA" id="ARBA00022840"/>
    </source>
</evidence>
<evidence type="ECO:0000256" key="3">
    <source>
        <dbReference type="ARBA" id="ARBA00022695"/>
    </source>
</evidence>
<feature type="binding site" evidence="9">
    <location>
        <position position="106"/>
    </location>
    <ligand>
        <name>ATP</name>
        <dbReference type="ChEBI" id="CHEBI:30616"/>
    </ligand>
</feature>
<dbReference type="Pfam" id="PF01467">
    <property type="entry name" value="CTP_transf_like"/>
    <property type="match status" value="1"/>
</dbReference>
<comment type="catalytic activity">
    <reaction evidence="8 9">
        <text>(R)-4'-phosphopantetheine + ATP + H(+) = 3'-dephospho-CoA + diphosphate</text>
        <dbReference type="Rhea" id="RHEA:19801"/>
        <dbReference type="ChEBI" id="CHEBI:15378"/>
        <dbReference type="ChEBI" id="CHEBI:30616"/>
        <dbReference type="ChEBI" id="CHEBI:33019"/>
        <dbReference type="ChEBI" id="CHEBI:57328"/>
        <dbReference type="ChEBI" id="CHEBI:61723"/>
        <dbReference type="EC" id="2.7.7.3"/>
    </reaction>
</comment>
<dbReference type="GO" id="GO:0005524">
    <property type="term" value="F:ATP binding"/>
    <property type="evidence" value="ECO:0007669"/>
    <property type="project" value="UniProtKB-KW"/>
</dbReference>
<evidence type="ECO:0000256" key="9">
    <source>
        <dbReference type="HAMAP-Rule" id="MF_00151"/>
    </source>
</evidence>
<comment type="similarity">
    <text evidence="9">Belongs to the bacterial CoaD family.</text>
</comment>
<sequence>MLKPAMEPIRAIYPGTFDPPTNGHLDLIMRGAKIVDELVVAILRNADKGEPLFSVAERAEMLRAATSHLGNVRVATFDGLLVEFARREGAKAVLRGIRAISDYEYEFQMAMMNRKLDPEIETLFMMPAEKYTYVSSRLIKGVFRLGGDITQLVPPVVVERLNALKEKNELKEKIEPEMKMV</sequence>
<evidence type="ECO:0000256" key="8">
    <source>
        <dbReference type="ARBA" id="ARBA00029346"/>
    </source>
</evidence>
<evidence type="ECO:0000256" key="2">
    <source>
        <dbReference type="ARBA" id="ARBA00022679"/>
    </source>
</evidence>
<proteinExistence type="inferred from homology"/>
<protein>
    <recommendedName>
        <fullName evidence="9">Phosphopantetheine adenylyltransferase</fullName>
        <ecNumber evidence="9">2.7.7.3</ecNumber>
    </recommendedName>
    <alternativeName>
        <fullName evidence="9">Dephospho-CoA pyrophosphorylase</fullName>
    </alternativeName>
    <alternativeName>
        <fullName evidence="9">Pantetheine-phosphate adenylyltransferase</fullName>
        <shortName evidence="9">PPAT</shortName>
    </alternativeName>
</protein>
<feature type="binding site" evidence="9">
    <location>
        <position position="95"/>
    </location>
    <ligand>
        <name>substrate</name>
    </ligand>
</feature>
<dbReference type="UniPathway" id="UPA00241">
    <property type="reaction ID" value="UER00355"/>
</dbReference>
<dbReference type="EMBL" id="FNVA01000001">
    <property type="protein sequence ID" value="SEF49792.1"/>
    <property type="molecule type" value="Genomic_DNA"/>
</dbReference>
<feature type="binding site" evidence="9">
    <location>
        <position position="24"/>
    </location>
    <ligand>
        <name>ATP</name>
        <dbReference type="ChEBI" id="CHEBI:30616"/>
    </ligand>
</feature>
<evidence type="ECO:0000313" key="12">
    <source>
        <dbReference type="Proteomes" id="UP000236728"/>
    </source>
</evidence>
<dbReference type="EC" id="2.7.7.3" evidence="9"/>
<keyword evidence="1 9" id="KW-0963">Cytoplasm</keyword>
<feature type="binding site" evidence="9">
    <location>
        <position position="81"/>
    </location>
    <ligand>
        <name>substrate</name>
    </ligand>
</feature>
<keyword evidence="12" id="KW-1185">Reference proteome</keyword>
<evidence type="ECO:0000259" key="10">
    <source>
        <dbReference type="Pfam" id="PF01467"/>
    </source>
</evidence>
<keyword evidence="6 9" id="KW-0460">Magnesium</keyword>
<dbReference type="InterPro" id="IPR014729">
    <property type="entry name" value="Rossmann-like_a/b/a_fold"/>
</dbReference>
<dbReference type="PRINTS" id="PR01020">
    <property type="entry name" value="LPSBIOSNTHSS"/>
</dbReference>
<comment type="cofactor">
    <cofactor evidence="9">
        <name>Mg(2+)</name>
        <dbReference type="ChEBI" id="CHEBI:18420"/>
    </cofactor>
</comment>
<feature type="binding site" evidence="9">
    <location>
        <begin position="131"/>
        <end position="137"/>
    </location>
    <ligand>
        <name>ATP</name>
        <dbReference type="ChEBI" id="CHEBI:30616"/>
    </ligand>
</feature>
<keyword evidence="3 9" id="KW-0548">Nucleotidyltransferase</keyword>
<feature type="binding site" evidence="9">
    <location>
        <begin position="16"/>
        <end position="17"/>
    </location>
    <ligand>
        <name>ATP</name>
        <dbReference type="ChEBI" id="CHEBI:30616"/>
    </ligand>
</feature>
<accession>A0A1H5SGP4</accession>
<feature type="binding site" evidence="9">
    <location>
        <position position="48"/>
    </location>
    <ligand>
        <name>substrate</name>
    </ligand>
</feature>
<evidence type="ECO:0000313" key="11">
    <source>
        <dbReference type="EMBL" id="SEF49792.1"/>
    </source>
</evidence>
<feature type="binding site" evidence="9">
    <location>
        <position position="16"/>
    </location>
    <ligand>
        <name>substrate</name>
    </ligand>
</feature>
<feature type="domain" description="Cytidyltransferase-like" evidence="10">
    <location>
        <begin position="12"/>
        <end position="140"/>
    </location>
</feature>
<evidence type="ECO:0000256" key="6">
    <source>
        <dbReference type="ARBA" id="ARBA00022842"/>
    </source>
</evidence>
<dbReference type="AlphaFoldDB" id="A0A1H5SGP4"/>
<comment type="function">
    <text evidence="9">Reversibly transfers an adenylyl group from ATP to 4'-phosphopantetheine, yielding dephospho-CoA (dPCoA) and pyrophosphate.</text>
</comment>
<reference evidence="11 12" key="1">
    <citation type="submission" date="2016-10" db="EMBL/GenBank/DDBJ databases">
        <authorList>
            <person name="de Groot N.N."/>
        </authorList>
    </citation>
    <scope>NUCLEOTIDE SEQUENCE [LARGE SCALE GENOMIC DNA]</scope>
    <source>
        <strain evidence="11 12">DSM 22489</strain>
    </source>
</reference>
<gene>
    <name evidence="9" type="primary">coaD</name>
    <name evidence="11" type="ORF">SAMN05421819_0195</name>
</gene>
<dbReference type="PANTHER" id="PTHR21342:SF1">
    <property type="entry name" value="PHOSPHOPANTETHEINE ADENYLYLTRANSFERASE"/>
    <property type="match status" value="1"/>
</dbReference>
<keyword evidence="2 9" id="KW-0808">Transferase</keyword>
<feature type="binding site" evidence="9">
    <location>
        <begin position="96"/>
        <end position="98"/>
    </location>
    <ligand>
        <name>ATP</name>
        <dbReference type="ChEBI" id="CHEBI:30616"/>
    </ligand>
</feature>
<dbReference type="GO" id="GO:0005737">
    <property type="term" value="C:cytoplasm"/>
    <property type="evidence" value="ECO:0007669"/>
    <property type="project" value="UniProtKB-SubCell"/>
</dbReference>
<dbReference type="Proteomes" id="UP000236728">
    <property type="component" value="Unassembled WGS sequence"/>
</dbReference>
<keyword evidence="4 9" id="KW-0547">Nucleotide-binding</keyword>
<keyword evidence="7 9" id="KW-0173">Coenzyme A biosynthesis</keyword>
<dbReference type="GO" id="GO:0004595">
    <property type="term" value="F:pantetheine-phosphate adenylyltransferase activity"/>
    <property type="evidence" value="ECO:0007669"/>
    <property type="project" value="UniProtKB-UniRule"/>
</dbReference>
<comment type="subunit">
    <text evidence="9">Homohexamer.</text>
</comment>
<dbReference type="NCBIfam" id="TIGR00125">
    <property type="entry name" value="cyt_tran_rel"/>
    <property type="match status" value="1"/>
</dbReference>
<dbReference type="CDD" id="cd02163">
    <property type="entry name" value="PPAT"/>
    <property type="match status" value="1"/>
</dbReference>
<comment type="subcellular location">
    <subcellularLocation>
        <location evidence="9">Cytoplasm</location>
    </subcellularLocation>
</comment>
<dbReference type="Gene3D" id="3.40.50.620">
    <property type="entry name" value="HUPs"/>
    <property type="match status" value="1"/>
</dbReference>
<organism evidence="11 12">
    <name type="scientific">Bryocella elongata</name>
    <dbReference type="NCBI Taxonomy" id="863522"/>
    <lineage>
        <taxon>Bacteria</taxon>
        <taxon>Pseudomonadati</taxon>
        <taxon>Acidobacteriota</taxon>
        <taxon>Terriglobia</taxon>
        <taxon>Terriglobales</taxon>
        <taxon>Acidobacteriaceae</taxon>
        <taxon>Bryocella</taxon>
    </lineage>
</organism>
<dbReference type="InterPro" id="IPR001980">
    <property type="entry name" value="PPAT"/>
</dbReference>